<accession>A0A0M7AR51</accession>
<evidence type="ECO:0000256" key="1">
    <source>
        <dbReference type="ARBA" id="ARBA00023224"/>
    </source>
</evidence>
<dbReference type="STRING" id="388408.LAX5112_04741"/>
<dbReference type="PANTHER" id="PTHR32089">
    <property type="entry name" value="METHYL-ACCEPTING CHEMOTAXIS PROTEIN MCPB"/>
    <property type="match status" value="1"/>
</dbReference>
<dbReference type="PROSITE" id="PS50885">
    <property type="entry name" value="HAMP"/>
    <property type="match status" value="1"/>
</dbReference>
<gene>
    <name evidence="8" type="primary">mcp4_18</name>
    <name evidence="8" type="ORF">LAX5112_04741</name>
</gene>
<dbReference type="GO" id="GO:0004888">
    <property type="term" value="F:transmembrane signaling receptor activity"/>
    <property type="evidence" value="ECO:0007669"/>
    <property type="project" value="InterPro"/>
</dbReference>
<dbReference type="GO" id="GO:0006935">
    <property type="term" value="P:chemotaxis"/>
    <property type="evidence" value="ECO:0007669"/>
    <property type="project" value="InterPro"/>
</dbReference>
<evidence type="ECO:0000256" key="2">
    <source>
        <dbReference type="ARBA" id="ARBA00029447"/>
    </source>
</evidence>
<dbReference type="Gene3D" id="6.10.340.10">
    <property type="match status" value="1"/>
</dbReference>
<feature type="region of interest" description="Disordered" evidence="4">
    <location>
        <begin position="775"/>
        <end position="794"/>
    </location>
</feature>
<dbReference type="SMART" id="SM00283">
    <property type="entry name" value="MA"/>
    <property type="match status" value="1"/>
</dbReference>
<evidence type="ECO:0000313" key="9">
    <source>
        <dbReference type="Proteomes" id="UP000053235"/>
    </source>
</evidence>
<evidence type="ECO:0000259" key="7">
    <source>
        <dbReference type="PROSITE" id="PS50885"/>
    </source>
</evidence>
<dbReference type="Proteomes" id="UP000053235">
    <property type="component" value="Unassembled WGS sequence"/>
</dbReference>
<dbReference type="SUPFAM" id="SSF58104">
    <property type="entry name" value="Methyl-accepting chemotaxis protein (MCP) signaling domain"/>
    <property type="match status" value="1"/>
</dbReference>
<reference evidence="9" key="1">
    <citation type="submission" date="2015-07" db="EMBL/GenBank/DDBJ databases">
        <authorList>
            <person name="Rodrigo-Torres Lidia"/>
            <person name="Arahal R.David."/>
        </authorList>
    </citation>
    <scope>NUCLEOTIDE SEQUENCE [LARGE SCALE GENOMIC DNA]</scope>
    <source>
        <strain evidence="9">CECT 5112</strain>
    </source>
</reference>
<feature type="transmembrane region" description="Helical" evidence="5">
    <location>
        <begin position="451"/>
        <end position="474"/>
    </location>
</feature>
<evidence type="ECO:0000256" key="4">
    <source>
        <dbReference type="SAM" id="MobiDB-lite"/>
    </source>
</evidence>
<feature type="domain" description="Methyl-accepting transducer" evidence="6">
    <location>
        <begin position="550"/>
        <end position="793"/>
    </location>
</feature>
<dbReference type="GO" id="GO:0016020">
    <property type="term" value="C:membrane"/>
    <property type="evidence" value="ECO:0007669"/>
    <property type="project" value="InterPro"/>
</dbReference>
<dbReference type="PROSITE" id="PS50111">
    <property type="entry name" value="CHEMOTAXIS_TRANSDUC_2"/>
    <property type="match status" value="1"/>
</dbReference>
<dbReference type="Pfam" id="PF00015">
    <property type="entry name" value="MCPsignal"/>
    <property type="match status" value="1"/>
</dbReference>
<feature type="transmembrane region" description="Helical" evidence="5">
    <location>
        <begin position="21"/>
        <end position="39"/>
    </location>
</feature>
<feature type="domain" description="HAMP" evidence="7">
    <location>
        <begin position="471"/>
        <end position="524"/>
    </location>
</feature>
<sequence length="820" mass="86239">MRLPNMSFLNWPIKTQLQIGFGAMLLCSVGVGAGGYLAASQVQESVTTSKAASDLLGDIPPLLTGAEAFGRDGTEQTANMVEASIFNLSASSDELARNKPEAAQRLTLAVSELEESFRNLKTTRSARDKAIANLDVLTSGLVETTNEVFEQYKALEAYRLGLALNNEGKMNNLSKVAPRLADMRIAAIVLAQETKAFVNAPDKANAKALSERVKALDKDAKAVRRTVKTKTLRASVKDLTKAGKAFEKQIKAHLKAGASDGTAAVWSETFQPAIEQLVGLTTTIITEAEAPIEELTAELRGFDKATADIALLSNFTQGVARNVLGVRSAYAAYLTTPSEASSAAFQTYLGETETQLDALEGIRQSSLQSTSDKAFLDLLNGPLNTLVIAGGEALPVLRSTFADVVTNSDAQKAGQAQFATAASALSEQASTISRAAGLTAVSSAATARTQISFALLVALVIGVGFVVLLSGTIIRPLRSLTNAMRQLQEGQTDLDLAANSRKDEIGDMARAVGTFRDREVERVELEQQTQRDAETAQQRQQAVDALVADFRADIEAALTSVNGNMRQLEDTAEHLTGIARSTTDKSENVSHASSQASDNVQTIAAATEELSASVQEAGRQVNATLGRVEDVTQATRTSNDQIKGLSAAAERIGAVIQLIQDIAEQTNLLALNATIEAARAGDAGKGFAVVAAEVKELATQTSKATDEISGQVSEIQGSTEAVVAAITEIMTMMDEVNETAAAMAASVEQQAGATSEISSGVTQAAGQTASVSETIGDLSRGSGETSQSAAQVESIADEATRELDGVTQRIDRFLKDVAAA</sequence>
<dbReference type="RefSeq" id="WP_208981513.1">
    <property type="nucleotide sequence ID" value="NZ_CXWD01000029.1"/>
</dbReference>
<name>A0A0M7AR51_9HYPH</name>
<dbReference type="InterPro" id="IPR004090">
    <property type="entry name" value="Chemotax_Me-accpt_rcpt"/>
</dbReference>
<evidence type="ECO:0000313" key="8">
    <source>
        <dbReference type="EMBL" id="CTQ76896.1"/>
    </source>
</evidence>
<evidence type="ECO:0000256" key="5">
    <source>
        <dbReference type="SAM" id="Phobius"/>
    </source>
</evidence>
<dbReference type="SMART" id="SM00304">
    <property type="entry name" value="HAMP"/>
    <property type="match status" value="1"/>
</dbReference>
<feature type="compositionally biased region" description="Polar residues" evidence="4">
    <location>
        <begin position="782"/>
        <end position="791"/>
    </location>
</feature>
<keyword evidence="1 3" id="KW-0807">Transducer</keyword>
<dbReference type="PANTHER" id="PTHR32089:SF112">
    <property type="entry name" value="LYSOZYME-LIKE PROTEIN-RELATED"/>
    <property type="match status" value="1"/>
</dbReference>
<evidence type="ECO:0000259" key="6">
    <source>
        <dbReference type="PROSITE" id="PS50111"/>
    </source>
</evidence>
<dbReference type="Gene3D" id="1.10.287.950">
    <property type="entry name" value="Methyl-accepting chemotaxis protein"/>
    <property type="match status" value="1"/>
</dbReference>
<keyword evidence="5" id="KW-1133">Transmembrane helix</keyword>
<organism evidence="8 9">
    <name type="scientific">Roseibium alexandrii</name>
    <dbReference type="NCBI Taxonomy" id="388408"/>
    <lineage>
        <taxon>Bacteria</taxon>
        <taxon>Pseudomonadati</taxon>
        <taxon>Pseudomonadota</taxon>
        <taxon>Alphaproteobacteria</taxon>
        <taxon>Hyphomicrobiales</taxon>
        <taxon>Stappiaceae</taxon>
        <taxon>Roseibium</taxon>
    </lineage>
</organism>
<proteinExistence type="inferred from homology"/>
<dbReference type="PRINTS" id="PR00260">
    <property type="entry name" value="CHEMTRNSDUCR"/>
</dbReference>
<keyword evidence="9" id="KW-1185">Reference proteome</keyword>
<dbReference type="Pfam" id="PF00672">
    <property type="entry name" value="HAMP"/>
    <property type="match status" value="1"/>
</dbReference>
<dbReference type="InterPro" id="IPR003660">
    <property type="entry name" value="HAMP_dom"/>
</dbReference>
<protein>
    <submittedName>
        <fullName evidence="8">Methyl-accepting chemotaxis protein 4</fullName>
    </submittedName>
</protein>
<dbReference type="AlphaFoldDB" id="A0A0M7AR51"/>
<keyword evidence="5" id="KW-0472">Membrane</keyword>
<dbReference type="CDD" id="cd06225">
    <property type="entry name" value="HAMP"/>
    <property type="match status" value="1"/>
</dbReference>
<keyword evidence="5" id="KW-0812">Transmembrane</keyword>
<dbReference type="EMBL" id="CXWD01000029">
    <property type="protein sequence ID" value="CTQ76896.1"/>
    <property type="molecule type" value="Genomic_DNA"/>
</dbReference>
<dbReference type="GO" id="GO:0007165">
    <property type="term" value="P:signal transduction"/>
    <property type="evidence" value="ECO:0007669"/>
    <property type="project" value="UniProtKB-KW"/>
</dbReference>
<evidence type="ECO:0000256" key="3">
    <source>
        <dbReference type="PROSITE-ProRule" id="PRU00284"/>
    </source>
</evidence>
<comment type="similarity">
    <text evidence="2">Belongs to the methyl-accepting chemotaxis (MCP) protein family.</text>
</comment>
<dbReference type="InterPro" id="IPR004089">
    <property type="entry name" value="MCPsignal_dom"/>
</dbReference>